<keyword evidence="5 12" id="KW-0808">Transferase</keyword>
<comment type="catalytic activity">
    <reaction evidence="11 12">
        <text>phosphoenolpyruvate + UDP-N-acetyl-alpha-D-glucosamine = UDP-N-acetyl-3-O-(1-carboxyvinyl)-alpha-D-glucosamine + phosphate</text>
        <dbReference type="Rhea" id="RHEA:18681"/>
        <dbReference type="ChEBI" id="CHEBI:43474"/>
        <dbReference type="ChEBI" id="CHEBI:57705"/>
        <dbReference type="ChEBI" id="CHEBI:58702"/>
        <dbReference type="ChEBI" id="CHEBI:68483"/>
        <dbReference type="EC" id="2.5.1.7"/>
    </reaction>
</comment>
<dbReference type="RefSeq" id="WP_190582408.1">
    <property type="nucleotide sequence ID" value="NZ_CAWPQU010000072.1"/>
</dbReference>
<dbReference type="EMBL" id="JACJQY010000074">
    <property type="protein sequence ID" value="MBD2319918.1"/>
    <property type="molecule type" value="Genomic_DNA"/>
</dbReference>
<evidence type="ECO:0000256" key="6">
    <source>
        <dbReference type="ARBA" id="ARBA00022960"/>
    </source>
</evidence>
<dbReference type="CDD" id="cd01555">
    <property type="entry name" value="UdpNAET"/>
    <property type="match status" value="1"/>
</dbReference>
<evidence type="ECO:0000313" key="15">
    <source>
        <dbReference type="Proteomes" id="UP000618445"/>
    </source>
</evidence>
<dbReference type="InterPro" id="IPR013792">
    <property type="entry name" value="RNA3'P_cycl/enolpyr_Trfase_a/b"/>
</dbReference>
<keyword evidence="15" id="KW-1185">Reference proteome</keyword>
<accession>A0ABR8CHX7</accession>
<protein>
    <recommendedName>
        <fullName evidence="12">UDP-N-acetylglucosamine 1-carboxyvinyltransferase</fullName>
        <ecNumber evidence="12">2.5.1.7</ecNumber>
    </recommendedName>
    <alternativeName>
        <fullName evidence="12">Enoylpyruvate transferase</fullName>
    </alternativeName>
    <alternativeName>
        <fullName evidence="12">UDP-N-acetylglucosamine enolpyruvyl transferase</fullName>
        <shortName evidence="12">EPT</shortName>
    </alternativeName>
</protein>
<dbReference type="Pfam" id="PF00275">
    <property type="entry name" value="EPSP_synthase"/>
    <property type="match status" value="1"/>
</dbReference>
<comment type="function">
    <text evidence="12">Cell wall formation. Adds enolpyruvyl to UDP-N-acetylglucosamine.</text>
</comment>
<dbReference type="GO" id="GO:0008760">
    <property type="term" value="F:UDP-N-acetylglucosamine 1-carboxyvinyltransferase activity"/>
    <property type="evidence" value="ECO:0007669"/>
    <property type="project" value="UniProtKB-EC"/>
</dbReference>
<evidence type="ECO:0000256" key="3">
    <source>
        <dbReference type="ARBA" id="ARBA00022490"/>
    </source>
</evidence>
<keyword evidence="4 12" id="KW-0132">Cell division</keyword>
<organism evidence="14 15">
    <name type="scientific">Phormidium tenue FACHB-1050</name>
    <dbReference type="NCBI Taxonomy" id="2692857"/>
    <lineage>
        <taxon>Bacteria</taxon>
        <taxon>Bacillati</taxon>
        <taxon>Cyanobacteriota</taxon>
        <taxon>Cyanophyceae</taxon>
        <taxon>Oscillatoriophycideae</taxon>
        <taxon>Oscillatoriales</taxon>
        <taxon>Oscillatoriaceae</taxon>
        <taxon>Phormidium</taxon>
    </lineage>
</organism>
<dbReference type="InterPro" id="IPR050068">
    <property type="entry name" value="MurA_subfamily"/>
</dbReference>
<keyword evidence="8 12" id="KW-0131">Cell cycle</keyword>
<feature type="binding site" evidence="12">
    <location>
        <position position="129"/>
    </location>
    <ligand>
        <name>UDP-N-acetyl-alpha-D-glucosamine</name>
        <dbReference type="ChEBI" id="CHEBI:57705"/>
    </ligand>
</feature>
<dbReference type="Proteomes" id="UP000618445">
    <property type="component" value="Unassembled WGS sequence"/>
</dbReference>
<comment type="subcellular location">
    <subcellularLocation>
        <location evidence="1 12">Cytoplasm</location>
    </subcellularLocation>
</comment>
<gene>
    <name evidence="12 14" type="primary">murA</name>
    <name evidence="14" type="ORF">H6G05_24160</name>
</gene>
<dbReference type="SUPFAM" id="SSF55205">
    <property type="entry name" value="EPT/RTPC-like"/>
    <property type="match status" value="1"/>
</dbReference>
<proteinExistence type="inferred from homology"/>
<comment type="caution">
    <text evidence="12">Lacks conserved residue(s) required for the propagation of feature annotation.</text>
</comment>
<dbReference type="InterPro" id="IPR001986">
    <property type="entry name" value="Enolpyruvate_Tfrase_dom"/>
</dbReference>
<dbReference type="NCBIfam" id="TIGR01072">
    <property type="entry name" value="murA"/>
    <property type="match status" value="1"/>
</dbReference>
<evidence type="ECO:0000256" key="8">
    <source>
        <dbReference type="ARBA" id="ARBA00023306"/>
    </source>
</evidence>
<evidence type="ECO:0000256" key="7">
    <source>
        <dbReference type="ARBA" id="ARBA00022984"/>
    </source>
</evidence>
<keyword evidence="6 12" id="KW-0133">Cell shape</keyword>
<keyword evidence="12" id="KW-0670">Pyruvate</keyword>
<evidence type="ECO:0000256" key="5">
    <source>
        <dbReference type="ARBA" id="ARBA00022679"/>
    </source>
</evidence>
<sequence>MQSTMDLAKNLHDASQIIEPIELTTLESSQMPQIEPNAPVLRIIGKAPLSGHVPISGAKNSILALMAGTLLSSEGCRIRNVPNLADVQRMGDILETLGVKISRNGEVLDLDTSNLTTNSAPYELVSKMRASFFALGSLLARLGSARMPLPGGCAIGARPVELHVRGLQALGADVQIDHGVVQAYAKSRNGRLQGARIYLDYPSVGATETLMMAATLAEGETIIENAALEPEVTDLADLCMAMGAKIRGAGTSTIIIDGVEKLHFADFTAIPDRVEAATFMVAAAITRSTLSMSPVIPAHLTAAISKLQDIGVTVRQDSDNMITVIGGDRYRAVDIETLPYPGFPTDMQAQFMALLSICEGNGVVTETVFENRLQHVAELNRMGANIRLKNNVAVVTGVPQLSGAPVMATDLRASAALVIAGLAADGETTVMGLHHLDRGYDRIEEKLRNVGAKLYRTSEAVPV</sequence>
<evidence type="ECO:0000256" key="1">
    <source>
        <dbReference type="ARBA" id="ARBA00004496"/>
    </source>
</evidence>
<comment type="similarity">
    <text evidence="10 12">Belongs to the EPSP synthase family. MurA subfamily.</text>
</comment>
<feature type="binding site" evidence="12">
    <location>
        <begin position="59"/>
        <end position="60"/>
    </location>
    <ligand>
        <name>phosphoenolpyruvate</name>
        <dbReference type="ChEBI" id="CHEBI:58702"/>
    </ligand>
</feature>
<keyword evidence="9 12" id="KW-0961">Cell wall biogenesis/degradation</keyword>
<dbReference type="Gene3D" id="3.65.10.10">
    <property type="entry name" value="Enolpyruvate transferase domain"/>
    <property type="match status" value="2"/>
</dbReference>
<evidence type="ECO:0000256" key="11">
    <source>
        <dbReference type="ARBA" id="ARBA00047527"/>
    </source>
</evidence>
<comment type="pathway">
    <text evidence="2 12">Cell wall biogenesis; peptidoglycan biosynthesis.</text>
</comment>
<evidence type="ECO:0000259" key="13">
    <source>
        <dbReference type="Pfam" id="PF00275"/>
    </source>
</evidence>
<keyword evidence="3 12" id="KW-0963">Cytoplasm</keyword>
<evidence type="ECO:0000256" key="10">
    <source>
        <dbReference type="ARBA" id="ARBA00038367"/>
    </source>
</evidence>
<evidence type="ECO:0000256" key="4">
    <source>
        <dbReference type="ARBA" id="ARBA00022618"/>
    </source>
</evidence>
<evidence type="ECO:0000256" key="9">
    <source>
        <dbReference type="ARBA" id="ARBA00023316"/>
    </source>
</evidence>
<feature type="domain" description="Enolpyruvate transferase" evidence="13">
    <location>
        <begin position="46"/>
        <end position="447"/>
    </location>
</feature>
<feature type="binding site" evidence="12">
    <location>
        <position position="368"/>
    </location>
    <ligand>
        <name>UDP-N-acetyl-alpha-D-glucosamine</name>
        <dbReference type="ChEBI" id="CHEBI:57705"/>
    </ligand>
</feature>
<dbReference type="EC" id="2.5.1.7" evidence="12"/>
<evidence type="ECO:0000256" key="12">
    <source>
        <dbReference type="HAMAP-Rule" id="MF_00111"/>
    </source>
</evidence>
<feature type="binding site" evidence="12">
    <location>
        <position position="346"/>
    </location>
    <ligand>
        <name>UDP-N-acetyl-alpha-D-glucosamine</name>
        <dbReference type="ChEBI" id="CHEBI:57705"/>
    </ligand>
</feature>
<feature type="active site" description="Proton donor" evidence="12">
    <location>
        <position position="153"/>
    </location>
</feature>
<evidence type="ECO:0000313" key="14">
    <source>
        <dbReference type="EMBL" id="MBD2319918.1"/>
    </source>
</evidence>
<feature type="binding site" evidence="12">
    <location>
        <begin position="158"/>
        <end position="162"/>
    </location>
    <ligand>
        <name>UDP-N-acetyl-alpha-D-glucosamine</name>
        <dbReference type="ChEBI" id="CHEBI:57705"/>
    </ligand>
</feature>
<name>A0ABR8CHX7_9CYAN</name>
<dbReference type="PANTHER" id="PTHR43783">
    <property type="entry name" value="UDP-N-ACETYLGLUCOSAMINE 1-CARBOXYVINYLTRANSFERASE"/>
    <property type="match status" value="1"/>
</dbReference>
<comment type="caution">
    <text evidence="14">The sequence shown here is derived from an EMBL/GenBank/DDBJ whole genome shotgun (WGS) entry which is preliminary data.</text>
</comment>
<dbReference type="NCBIfam" id="NF006873">
    <property type="entry name" value="PRK09369.1"/>
    <property type="match status" value="1"/>
</dbReference>
<evidence type="ECO:0000256" key="2">
    <source>
        <dbReference type="ARBA" id="ARBA00004752"/>
    </source>
</evidence>
<keyword evidence="7 12" id="KW-0573">Peptidoglycan synthesis</keyword>
<dbReference type="InterPro" id="IPR005750">
    <property type="entry name" value="UDP_GlcNAc_COvinyl_MurA"/>
</dbReference>
<reference evidence="14 15" key="1">
    <citation type="journal article" date="2020" name="ISME J.">
        <title>Comparative genomics reveals insights into cyanobacterial evolution and habitat adaptation.</title>
        <authorList>
            <person name="Chen M.Y."/>
            <person name="Teng W.K."/>
            <person name="Zhao L."/>
            <person name="Hu C.X."/>
            <person name="Zhou Y.K."/>
            <person name="Han B.P."/>
            <person name="Song L.R."/>
            <person name="Shu W.S."/>
        </authorList>
    </citation>
    <scope>NUCLEOTIDE SEQUENCE [LARGE SCALE GENOMIC DNA]</scope>
    <source>
        <strain evidence="14 15">FACHB-1050</strain>
    </source>
</reference>
<dbReference type="HAMAP" id="MF_00111">
    <property type="entry name" value="MurA"/>
    <property type="match status" value="1"/>
</dbReference>
<dbReference type="PANTHER" id="PTHR43783:SF1">
    <property type="entry name" value="UDP-N-ACETYLGLUCOSAMINE 1-CARBOXYVINYLTRANSFERASE"/>
    <property type="match status" value="1"/>
</dbReference>
<dbReference type="InterPro" id="IPR036968">
    <property type="entry name" value="Enolpyruvate_Tfrase_sf"/>
</dbReference>
<feature type="modified residue" description="2-(S-cysteinyl)pyruvic acid O-phosphothioketal" evidence="12">
    <location>
        <position position="153"/>
    </location>
</feature>